<gene>
    <name evidence="6" type="ORF">GGD88_000355</name>
</gene>
<dbReference type="EMBL" id="JACIGI010000002">
    <property type="protein sequence ID" value="MBB4284648.1"/>
    <property type="molecule type" value="Genomic_DNA"/>
</dbReference>
<feature type="domain" description="DAGKc" evidence="5">
    <location>
        <begin position="1"/>
        <end position="130"/>
    </location>
</feature>
<sequence length="304" mass="31071">MIANPRAGRAGGRRLARALTDLRAGGVCVDVARPQGPADARARAAGAAASGYDVVVAAGGDGTVAEVAAGLLDGAGSPDGRRPALGVLPLGTANVLAHELGLPRRPEAAARVLRAGHRRVLWPGIVNGRPFMMMASVGIDSHIVHHMDAGLKRRTGKLAYVWALLGAAFRYRYPPVAVTVEAPDGHTETLRGPLVLITRGRCYGGPLVVAPEADIGTPLLWAVVLTRGGAWATARYGLALLAGRLPRQPGVRLCPARRVRLAAAEPGADSAGAALPLQADGDAIGTLPAEIGVGPVALEVLAPA</sequence>
<dbReference type="Pfam" id="PF00781">
    <property type="entry name" value="DAGK_cat"/>
    <property type="match status" value="1"/>
</dbReference>
<protein>
    <submittedName>
        <fullName evidence="6">Diacylglycerol kinase family enzyme</fullName>
    </submittedName>
</protein>
<evidence type="ECO:0000259" key="5">
    <source>
        <dbReference type="PROSITE" id="PS50146"/>
    </source>
</evidence>
<dbReference type="SMART" id="SM00046">
    <property type="entry name" value="DAGKc"/>
    <property type="match status" value="1"/>
</dbReference>
<keyword evidence="1" id="KW-0808">Transferase</keyword>
<dbReference type="AlphaFoldDB" id="A0A7W6RWR1"/>
<dbReference type="GO" id="GO:0016301">
    <property type="term" value="F:kinase activity"/>
    <property type="evidence" value="ECO:0007669"/>
    <property type="project" value="UniProtKB-KW"/>
</dbReference>
<evidence type="ECO:0000256" key="3">
    <source>
        <dbReference type="ARBA" id="ARBA00022777"/>
    </source>
</evidence>
<evidence type="ECO:0000256" key="1">
    <source>
        <dbReference type="ARBA" id="ARBA00022679"/>
    </source>
</evidence>
<dbReference type="RefSeq" id="WP_184431125.1">
    <property type="nucleotide sequence ID" value="NZ_JACIGI010000002.1"/>
</dbReference>
<name>A0A7W6RWR1_9PROT</name>
<dbReference type="InterPro" id="IPR016064">
    <property type="entry name" value="NAD/diacylglycerol_kinase_sf"/>
</dbReference>
<keyword evidence="3 6" id="KW-0418">Kinase</keyword>
<dbReference type="Gene3D" id="2.60.200.40">
    <property type="match status" value="1"/>
</dbReference>
<evidence type="ECO:0000256" key="4">
    <source>
        <dbReference type="ARBA" id="ARBA00022840"/>
    </source>
</evidence>
<dbReference type="InterPro" id="IPR050187">
    <property type="entry name" value="Lipid_Phosphate_FormReg"/>
</dbReference>
<comment type="caution">
    <text evidence="6">The sequence shown here is derived from an EMBL/GenBank/DDBJ whole genome shotgun (WGS) entry which is preliminary data.</text>
</comment>
<reference evidence="6 7" key="1">
    <citation type="submission" date="2020-08" db="EMBL/GenBank/DDBJ databases">
        <title>Genome sequencing of Purple Non-Sulfur Bacteria from various extreme environments.</title>
        <authorList>
            <person name="Mayer M."/>
        </authorList>
    </citation>
    <scope>NUCLEOTIDE SEQUENCE [LARGE SCALE GENOMIC DNA]</scope>
    <source>
        <strain evidence="6 7">JA135</strain>
    </source>
</reference>
<dbReference type="Proteomes" id="UP000555728">
    <property type="component" value="Unassembled WGS sequence"/>
</dbReference>
<dbReference type="Pfam" id="PF19279">
    <property type="entry name" value="YegS_C"/>
    <property type="match status" value="1"/>
</dbReference>
<keyword evidence="7" id="KW-1185">Reference proteome</keyword>
<dbReference type="GO" id="GO:0005524">
    <property type="term" value="F:ATP binding"/>
    <property type="evidence" value="ECO:0007669"/>
    <property type="project" value="UniProtKB-KW"/>
</dbReference>
<evidence type="ECO:0000256" key="2">
    <source>
        <dbReference type="ARBA" id="ARBA00022741"/>
    </source>
</evidence>
<accession>A0A7W6RWR1</accession>
<keyword evidence="2" id="KW-0547">Nucleotide-binding</keyword>
<dbReference type="PANTHER" id="PTHR12358">
    <property type="entry name" value="SPHINGOSINE KINASE"/>
    <property type="match status" value="1"/>
</dbReference>
<dbReference type="GO" id="GO:0005886">
    <property type="term" value="C:plasma membrane"/>
    <property type="evidence" value="ECO:0007669"/>
    <property type="project" value="TreeGrafter"/>
</dbReference>
<dbReference type="InterPro" id="IPR045540">
    <property type="entry name" value="YegS/DAGK_C"/>
</dbReference>
<evidence type="ECO:0000313" key="7">
    <source>
        <dbReference type="Proteomes" id="UP000555728"/>
    </source>
</evidence>
<dbReference type="PROSITE" id="PS50146">
    <property type="entry name" value="DAGK"/>
    <property type="match status" value="1"/>
</dbReference>
<dbReference type="InterPro" id="IPR017438">
    <property type="entry name" value="ATP-NAD_kinase_N"/>
</dbReference>
<dbReference type="Gene3D" id="3.40.50.10330">
    <property type="entry name" value="Probable inorganic polyphosphate/atp-NAD kinase, domain 1"/>
    <property type="match status" value="1"/>
</dbReference>
<proteinExistence type="predicted"/>
<dbReference type="InterPro" id="IPR001206">
    <property type="entry name" value="Diacylglycerol_kinase_cat_dom"/>
</dbReference>
<dbReference type="SUPFAM" id="SSF111331">
    <property type="entry name" value="NAD kinase/diacylglycerol kinase-like"/>
    <property type="match status" value="1"/>
</dbReference>
<evidence type="ECO:0000313" key="6">
    <source>
        <dbReference type="EMBL" id="MBB4284648.1"/>
    </source>
</evidence>
<keyword evidence="4" id="KW-0067">ATP-binding</keyword>
<dbReference type="PANTHER" id="PTHR12358:SF106">
    <property type="entry name" value="LIPID KINASE YEGS"/>
    <property type="match status" value="1"/>
</dbReference>
<organism evidence="6 7">
    <name type="scientific">Roseospira goensis</name>
    <dbReference type="NCBI Taxonomy" id="391922"/>
    <lineage>
        <taxon>Bacteria</taxon>
        <taxon>Pseudomonadati</taxon>
        <taxon>Pseudomonadota</taxon>
        <taxon>Alphaproteobacteria</taxon>
        <taxon>Rhodospirillales</taxon>
        <taxon>Rhodospirillaceae</taxon>
        <taxon>Roseospira</taxon>
    </lineage>
</organism>